<dbReference type="EMBL" id="JAQQDR010000008">
    <property type="protein sequence ID" value="MFM0241150.1"/>
    <property type="molecule type" value="Genomic_DNA"/>
</dbReference>
<name>A0ABW9BMU9_9BURK</name>
<accession>A0ABW9BMU9</accession>
<comment type="caution">
    <text evidence="4">The sequence shown here is derived from an EMBL/GenBank/DDBJ whole genome shotgun (WGS) entry which is preliminary data.</text>
</comment>
<dbReference type="Pfam" id="PF16976">
    <property type="entry name" value="RcpC"/>
    <property type="match status" value="1"/>
</dbReference>
<feature type="region of interest" description="Disordered" evidence="1">
    <location>
        <begin position="199"/>
        <end position="218"/>
    </location>
</feature>
<dbReference type="NCBIfam" id="TIGR03177">
    <property type="entry name" value="pilus_cpaB"/>
    <property type="match status" value="1"/>
</dbReference>
<keyword evidence="5" id="KW-1185">Reference proteome</keyword>
<proteinExistence type="predicted"/>
<feature type="region of interest" description="Disordered" evidence="1">
    <location>
        <begin position="258"/>
        <end position="345"/>
    </location>
</feature>
<gene>
    <name evidence="4" type="primary">cpaB</name>
    <name evidence="4" type="ORF">PQR03_23740</name>
</gene>
<evidence type="ECO:0000256" key="2">
    <source>
        <dbReference type="SAM" id="Phobius"/>
    </source>
</evidence>
<dbReference type="RefSeq" id="WP_408261449.1">
    <property type="nucleotide sequence ID" value="NZ_JAQQCK010000004.1"/>
</dbReference>
<evidence type="ECO:0000313" key="4">
    <source>
        <dbReference type="EMBL" id="MFM0241150.1"/>
    </source>
</evidence>
<feature type="compositionally biased region" description="Polar residues" evidence="1">
    <location>
        <begin position="296"/>
        <end position="313"/>
    </location>
</feature>
<reference evidence="4 5" key="1">
    <citation type="journal article" date="2024" name="Chem. Sci.">
        <title>Discovery of megapolipeptins by genome mining of a Burkholderiales bacteria collection.</title>
        <authorList>
            <person name="Paulo B.S."/>
            <person name="Recchia M.J.J."/>
            <person name="Lee S."/>
            <person name="Fergusson C.H."/>
            <person name="Romanowski S.B."/>
            <person name="Hernandez A."/>
            <person name="Krull N."/>
            <person name="Liu D.Y."/>
            <person name="Cavanagh H."/>
            <person name="Bos A."/>
            <person name="Gray C.A."/>
            <person name="Murphy B.T."/>
            <person name="Linington R.G."/>
            <person name="Eustaquio A.S."/>
        </authorList>
    </citation>
    <scope>NUCLEOTIDE SEQUENCE [LARGE SCALE GENOMIC DNA]</scope>
    <source>
        <strain evidence="4 5">RL17-351-BIE-A</strain>
    </source>
</reference>
<dbReference type="Proteomes" id="UP001629274">
    <property type="component" value="Unassembled WGS sequence"/>
</dbReference>
<keyword evidence="2" id="KW-1133">Transmembrane helix</keyword>
<dbReference type="InterPro" id="IPR031571">
    <property type="entry name" value="RcpC_dom"/>
</dbReference>
<keyword evidence="2" id="KW-0472">Membrane</keyword>
<evidence type="ECO:0000313" key="5">
    <source>
        <dbReference type="Proteomes" id="UP001629274"/>
    </source>
</evidence>
<keyword evidence="2" id="KW-0812">Transmembrane</keyword>
<evidence type="ECO:0000259" key="3">
    <source>
        <dbReference type="Pfam" id="PF16976"/>
    </source>
</evidence>
<dbReference type="InterPro" id="IPR017592">
    <property type="entry name" value="Pilus_assmbl_Flp-typ_CpaB"/>
</dbReference>
<feature type="transmembrane region" description="Helical" evidence="2">
    <location>
        <begin position="12"/>
        <end position="33"/>
    </location>
</feature>
<feature type="domain" description="Flp pilus assembly protein RcpC/CpaB" evidence="3">
    <location>
        <begin position="127"/>
        <end position="253"/>
    </location>
</feature>
<organism evidence="4 5">
    <name type="scientific">Paraburkholderia phytofirmans</name>
    <dbReference type="NCBI Taxonomy" id="261302"/>
    <lineage>
        <taxon>Bacteria</taxon>
        <taxon>Pseudomonadati</taxon>
        <taxon>Pseudomonadota</taxon>
        <taxon>Betaproteobacteria</taxon>
        <taxon>Burkholderiales</taxon>
        <taxon>Burkholderiaceae</taxon>
        <taxon>Paraburkholderia</taxon>
    </lineage>
</organism>
<sequence length="366" mass="39550">MLKKIKFRSLLANSWILLFLAVLVATGLTFLLYKYLSDREKKLKDDMSAHRVRAGVVVVVPARDVPVDTPLSSSDFVAREIDGDLVYDDMIRADNFDKYRMSHLVKPVRRGLPLRAADIDALHGRDFSDVLRSGTRAVTVDIDTVNSTALMLRPGNRVDVYWIGKVYHQDHSNDDTKVAQLMLANTLILATGQDMRPRDAGEAMQEDPANANSSAMSRQPGIGYTTVTLEVPVADAGRIALAQKIGGLRLILRNSDDKGANGPDLVQENDVFVDPGHGRLSSSGPAPKTVEIIAGGSSNSSTVLVSQGPSTASAEEPQKTAPAAIPASVDQPMPASPQRQPSLYEQANAIAQQLQKATARSTSKQN</sequence>
<protein>
    <submittedName>
        <fullName evidence="4">Flp pilus assembly protein CpaB</fullName>
    </submittedName>
</protein>
<evidence type="ECO:0000256" key="1">
    <source>
        <dbReference type="SAM" id="MobiDB-lite"/>
    </source>
</evidence>